<feature type="region of interest" description="Disordered" evidence="1">
    <location>
        <begin position="1006"/>
        <end position="1029"/>
    </location>
</feature>
<dbReference type="CDD" id="cd02440">
    <property type="entry name" value="AdoMet_MTases"/>
    <property type="match status" value="1"/>
</dbReference>
<feature type="compositionally biased region" description="Polar residues" evidence="1">
    <location>
        <begin position="188"/>
        <end position="213"/>
    </location>
</feature>
<feature type="compositionally biased region" description="Acidic residues" evidence="1">
    <location>
        <begin position="1014"/>
        <end position="1023"/>
    </location>
</feature>
<feature type="domain" description="Methyltransferase" evidence="2">
    <location>
        <begin position="616"/>
        <end position="717"/>
    </location>
</feature>
<feature type="compositionally biased region" description="Polar residues" evidence="1">
    <location>
        <begin position="99"/>
        <end position="114"/>
    </location>
</feature>
<protein>
    <recommendedName>
        <fullName evidence="2">Methyltransferase domain-containing protein</fullName>
    </recommendedName>
</protein>
<feature type="region of interest" description="Disordered" evidence="1">
    <location>
        <begin position="281"/>
        <end position="551"/>
    </location>
</feature>
<feature type="compositionally biased region" description="Polar residues" evidence="1">
    <location>
        <begin position="414"/>
        <end position="446"/>
    </location>
</feature>
<feature type="compositionally biased region" description="Low complexity" evidence="1">
    <location>
        <begin position="289"/>
        <end position="301"/>
    </location>
</feature>
<feature type="compositionally biased region" description="Basic and acidic residues" evidence="1">
    <location>
        <begin position="468"/>
        <end position="489"/>
    </location>
</feature>
<evidence type="ECO:0000313" key="3">
    <source>
        <dbReference type="EMBL" id="PPQ65693.1"/>
    </source>
</evidence>
<feature type="compositionally biased region" description="Low complexity" evidence="1">
    <location>
        <begin position="384"/>
        <end position="403"/>
    </location>
</feature>
<feature type="compositionally biased region" description="Low complexity" evidence="1">
    <location>
        <begin position="31"/>
        <end position="53"/>
    </location>
</feature>
<keyword evidence="4" id="KW-1185">Reference proteome</keyword>
<accession>A0A409VHE8</accession>
<dbReference type="PANTHER" id="PTHR43591:SF24">
    <property type="entry name" value="2-METHOXY-6-POLYPRENYL-1,4-BENZOQUINOL METHYLASE, MITOCHONDRIAL"/>
    <property type="match status" value="1"/>
</dbReference>
<dbReference type="InParanoid" id="A0A409VHE8"/>
<dbReference type="Gene3D" id="3.40.50.150">
    <property type="entry name" value="Vaccinia Virus protein VP39"/>
    <property type="match status" value="1"/>
</dbReference>
<sequence length="1164" mass="127880">MSSRTAAGRRRLISTEDSRPPLSASKGLFFKSKSSQSPAASYPSPPLQNSNLPPTKPRNADSSARHKQQPHYNEDIHAQQHLATRTETYPSHHHGSGDSAYQSPLDQQQPNFESSGAKYIEASYQPPPPQFLNGGRSNVVKLSQEANIQSRVVAFAGPPRFPPPTPPSRPAAFSQRSANYGASDHLFQPSSITLPTSSGWETPSHLTEQSTYSGPPIPYATPQLRPYLQVTTSSPSHPNREVSIYPSPPLTHARLSPSPLHALESPTVEMHSSHPDLRSWYQTAHDNMSTSSVPSFSSTSSMGPRYQNARRMAPTESIYSDSSGSSARSTPTGQNPEASATAFVFPGSRSTARPKVSKKTGSPKIKMAHRSKSRTKNPSPLGEVAPSLQSSSSVHSSDMSVGSPRKGRAPAGSRVSSTGSDSAGNHSGGRSVTNEGSQAGSSRSTPSEPPAFVFPSSRSRAQPSKALKSVEKKQKRELAENSGNKERAGEKKKKFLGLLKKKSKQPMPSSPSIASGQDDRQSSSGVSYSLDETTTHVPSPTTSDHQQQYEESQVVLQMESRERARRMKSRIGSYPLDPYDSVLLDNDRHTGELLARLNPTGSPTFHNYGNNPPISVLDLGCGQGHWVIDAAIAWKGYGTRVTGYDMVDISEGLLPFAAEQDVTDAIRFVRGNFLKQRLPFSDDSFDLIRMSCLALCITTDSWVFVLQEVCRVLMVGGRLELVDDEIFFPYGTPSSLVDPNSGSTSTVAPRLDITIPSTSFTTFSIYDSDTTNPGLGLPNDLATDDDVYALYGLEEESEVDDTATIHERSVYSPSHPLATPQTGPNFQQRRQQSSMSYNVTPMSPSGPDFQSWNRAYAASQDLEALFDHMLTYKFGINKNSNEFILALMKQVFGHAREVKTMRLTLAPPSENAERVSPSDPMFTFGRMQPPSALAAIRSPGLVLEPSTFIPMDPWEIEIHASKHFRMLLSCKSLLVEHAIEATDDEEIDEESVQEALWEYESFLRHRLNPPPTEEPSEGNDDDSDNLKPNYRHSIAESVSSDNQEEMWEIQRSVYHDMISLMETGLNQVYLYSEFRQCFAWSGNGPRDRSATPQARIPEEDTLGLSRPSMSPPVPDSPATIIKSLTPSNLSRSVYRPGSRMPHVRTFRIYEAIKLDDGMLSGPSF</sequence>
<name>A0A409VHE8_9AGAR</name>
<organism evidence="3 4">
    <name type="scientific">Panaeolus cyanescens</name>
    <dbReference type="NCBI Taxonomy" id="181874"/>
    <lineage>
        <taxon>Eukaryota</taxon>
        <taxon>Fungi</taxon>
        <taxon>Dikarya</taxon>
        <taxon>Basidiomycota</taxon>
        <taxon>Agaricomycotina</taxon>
        <taxon>Agaricomycetes</taxon>
        <taxon>Agaricomycetidae</taxon>
        <taxon>Agaricales</taxon>
        <taxon>Agaricineae</taxon>
        <taxon>Galeropsidaceae</taxon>
        <taxon>Panaeolus</taxon>
    </lineage>
</organism>
<feature type="compositionally biased region" description="Polar residues" evidence="1">
    <location>
        <begin position="522"/>
        <end position="551"/>
    </location>
</feature>
<feature type="compositionally biased region" description="Polar residues" evidence="1">
    <location>
        <begin position="317"/>
        <end position="338"/>
    </location>
</feature>
<proteinExistence type="predicted"/>
<evidence type="ECO:0000256" key="1">
    <source>
        <dbReference type="SAM" id="MobiDB-lite"/>
    </source>
</evidence>
<dbReference type="InterPro" id="IPR029063">
    <property type="entry name" value="SAM-dependent_MTases_sf"/>
</dbReference>
<dbReference type="InterPro" id="IPR041698">
    <property type="entry name" value="Methyltransf_25"/>
</dbReference>
<dbReference type="OrthoDB" id="2013972at2759"/>
<feature type="compositionally biased region" description="Basic residues" evidence="1">
    <location>
        <begin position="366"/>
        <end position="375"/>
    </location>
</feature>
<feature type="compositionally biased region" description="Basic residues" evidence="1">
    <location>
        <begin position="490"/>
        <end position="504"/>
    </location>
</feature>
<feature type="compositionally biased region" description="Pro residues" evidence="1">
    <location>
        <begin position="159"/>
        <end position="169"/>
    </location>
</feature>
<gene>
    <name evidence="3" type="ORF">CVT24_012110</name>
</gene>
<dbReference type="GO" id="GO:0008168">
    <property type="term" value="F:methyltransferase activity"/>
    <property type="evidence" value="ECO:0007669"/>
    <property type="project" value="TreeGrafter"/>
</dbReference>
<feature type="region of interest" description="Disordered" evidence="1">
    <location>
        <begin position="1"/>
        <end position="136"/>
    </location>
</feature>
<dbReference type="AlphaFoldDB" id="A0A409VHE8"/>
<dbReference type="Proteomes" id="UP000284842">
    <property type="component" value="Unassembled WGS sequence"/>
</dbReference>
<dbReference type="SUPFAM" id="SSF53335">
    <property type="entry name" value="S-adenosyl-L-methionine-dependent methyltransferases"/>
    <property type="match status" value="1"/>
</dbReference>
<dbReference type="STRING" id="181874.A0A409VHE8"/>
<reference evidence="3 4" key="1">
    <citation type="journal article" date="2018" name="Evol. Lett.">
        <title>Horizontal gene cluster transfer increased hallucinogenic mushroom diversity.</title>
        <authorList>
            <person name="Reynolds H.T."/>
            <person name="Vijayakumar V."/>
            <person name="Gluck-Thaler E."/>
            <person name="Korotkin H.B."/>
            <person name="Matheny P.B."/>
            <person name="Slot J.C."/>
        </authorList>
    </citation>
    <scope>NUCLEOTIDE SEQUENCE [LARGE SCALE GENOMIC DNA]</scope>
    <source>
        <strain evidence="3 4">2629</strain>
    </source>
</reference>
<dbReference type="Pfam" id="PF13649">
    <property type="entry name" value="Methyltransf_25"/>
    <property type="match status" value="1"/>
</dbReference>
<evidence type="ECO:0000313" key="4">
    <source>
        <dbReference type="Proteomes" id="UP000284842"/>
    </source>
</evidence>
<dbReference type="PANTHER" id="PTHR43591">
    <property type="entry name" value="METHYLTRANSFERASE"/>
    <property type="match status" value="1"/>
</dbReference>
<comment type="caution">
    <text evidence="3">The sequence shown here is derived from an EMBL/GenBank/DDBJ whole genome shotgun (WGS) entry which is preliminary data.</text>
</comment>
<dbReference type="EMBL" id="NHTK01006060">
    <property type="protein sequence ID" value="PPQ65693.1"/>
    <property type="molecule type" value="Genomic_DNA"/>
</dbReference>
<evidence type="ECO:0000259" key="2">
    <source>
        <dbReference type="Pfam" id="PF13649"/>
    </source>
</evidence>
<feature type="region of interest" description="Disordered" evidence="1">
    <location>
        <begin position="155"/>
        <end position="222"/>
    </location>
</feature>